<dbReference type="Pfam" id="PF01464">
    <property type="entry name" value="SLT"/>
    <property type="match status" value="1"/>
</dbReference>
<feature type="compositionally biased region" description="Low complexity" evidence="1">
    <location>
        <begin position="210"/>
        <end position="233"/>
    </location>
</feature>
<sequence length="286" mass="29780">MEMMACVDLAVPVEVMRHVVKVESSFNPYAIGVVGGRLVRQPQNLAEAVATARMLEEKGYNFSLGLAQVNRYNLTRYGLTSYERAFQTCPNLQAGARILAECHGRADGDWGKAFSCYYSGNFTTGFRHGYVQKVYASMRNAADVGGQAIPLAGTQGNASAPRPARATAAVADSLLARRIESESVTAPASLIAPVAATEVAPVAAAPASMARAQTPASPQSQAALLPQQAAESSPEPVMVRLMGAPAAGTATSGHGMAAQPVPPSSPPSPARDVASTNTGKDEAFVF</sequence>
<evidence type="ECO:0000313" key="3">
    <source>
        <dbReference type="EMBL" id="QDH71356.1"/>
    </source>
</evidence>
<feature type="compositionally biased region" description="Pro residues" evidence="1">
    <location>
        <begin position="260"/>
        <end position="269"/>
    </location>
</feature>
<dbReference type="SUPFAM" id="SSF53955">
    <property type="entry name" value="Lysozyme-like"/>
    <property type="match status" value="1"/>
</dbReference>
<protein>
    <submittedName>
        <fullName evidence="3">Lytic transglycosylase domain-containing protein</fullName>
    </submittedName>
</protein>
<evidence type="ECO:0000313" key="4">
    <source>
        <dbReference type="Proteomes" id="UP000317199"/>
    </source>
</evidence>
<accession>A0A514BVE9</accession>
<dbReference type="InterPro" id="IPR023346">
    <property type="entry name" value="Lysozyme-like_dom_sf"/>
</dbReference>
<feature type="region of interest" description="Disordered" evidence="1">
    <location>
        <begin position="210"/>
        <end position="235"/>
    </location>
</feature>
<organism evidence="3 4">
    <name type="scientific">Marilutibacter alkalisoli</name>
    <dbReference type="NCBI Taxonomy" id="2591633"/>
    <lineage>
        <taxon>Bacteria</taxon>
        <taxon>Pseudomonadati</taxon>
        <taxon>Pseudomonadota</taxon>
        <taxon>Gammaproteobacteria</taxon>
        <taxon>Lysobacterales</taxon>
        <taxon>Lysobacteraceae</taxon>
        <taxon>Marilutibacter</taxon>
    </lineage>
</organism>
<gene>
    <name evidence="3" type="ORF">FKV23_15610</name>
</gene>
<dbReference type="OrthoDB" id="8565485at2"/>
<reference evidence="3 4" key="1">
    <citation type="submission" date="2019-06" db="EMBL/GenBank/DDBJ databases">
        <title>Lysobacter alkalisoli sp. nov. isolated from saline-alkali soil.</title>
        <authorList>
            <person name="Sun J.-Q."/>
            <person name="Xu L."/>
        </authorList>
    </citation>
    <scope>NUCLEOTIDE SEQUENCE [LARGE SCALE GENOMIC DNA]</scope>
    <source>
        <strain evidence="3 4">SJ-36</strain>
    </source>
</reference>
<dbReference type="RefSeq" id="WP_141624688.1">
    <property type="nucleotide sequence ID" value="NZ_CP041242.1"/>
</dbReference>
<proteinExistence type="predicted"/>
<dbReference type="Proteomes" id="UP000317199">
    <property type="component" value="Chromosome"/>
</dbReference>
<name>A0A514BVE9_9GAMM</name>
<dbReference type="CDD" id="cd16892">
    <property type="entry name" value="LT_VirB1-like"/>
    <property type="match status" value="1"/>
</dbReference>
<dbReference type="EMBL" id="CP041242">
    <property type="protein sequence ID" value="QDH71356.1"/>
    <property type="molecule type" value="Genomic_DNA"/>
</dbReference>
<dbReference type="Gene3D" id="1.10.530.10">
    <property type="match status" value="1"/>
</dbReference>
<evidence type="ECO:0000259" key="2">
    <source>
        <dbReference type="Pfam" id="PF01464"/>
    </source>
</evidence>
<evidence type="ECO:0000256" key="1">
    <source>
        <dbReference type="SAM" id="MobiDB-lite"/>
    </source>
</evidence>
<keyword evidence="4" id="KW-1185">Reference proteome</keyword>
<dbReference type="KEGG" id="lyj:FKV23_15610"/>
<dbReference type="InterPro" id="IPR008258">
    <property type="entry name" value="Transglycosylase_SLT_dom_1"/>
</dbReference>
<dbReference type="AlphaFoldDB" id="A0A514BVE9"/>
<feature type="domain" description="Transglycosylase SLT" evidence="2">
    <location>
        <begin position="11"/>
        <end position="130"/>
    </location>
</feature>
<feature type="region of interest" description="Disordered" evidence="1">
    <location>
        <begin position="247"/>
        <end position="286"/>
    </location>
</feature>